<comment type="cofactor">
    <cofactor evidence="1 15">
        <name>Zn(2+)</name>
        <dbReference type="ChEBI" id="CHEBI:29105"/>
    </cofactor>
</comment>
<keyword evidence="5 15" id="KW-0963">Cytoplasm</keyword>
<evidence type="ECO:0000256" key="9">
    <source>
        <dbReference type="ARBA" id="ARBA00022833"/>
    </source>
</evidence>
<proteinExistence type="inferred from homology"/>
<dbReference type="PANTHER" id="PTHR42780:SF1">
    <property type="entry name" value="ISOLEUCINE--TRNA LIGASE, CYTOPLASMIC"/>
    <property type="match status" value="1"/>
</dbReference>
<reference evidence="19 20" key="1">
    <citation type="submission" date="2020-02" db="EMBL/GenBank/DDBJ databases">
        <title>Sequencing the genomes of 1000 actinobacteria strains.</title>
        <authorList>
            <person name="Klenk H.-P."/>
        </authorList>
    </citation>
    <scope>NUCLEOTIDE SEQUENCE [LARGE SCALE GENOMIC DNA]</scope>
    <source>
        <strain evidence="19 20">DSM 27960</strain>
    </source>
</reference>
<dbReference type="FunFam" id="3.40.50.620:FF:000075">
    <property type="entry name" value="Isoleucine--tRNA ligase"/>
    <property type="match status" value="1"/>
</dbReference>
<evidence type="ECO:0000256" key="16">
    <source>
        <dbReference type="SAM" id="MobiDB-lite"/>
    </source>
</evidence>
<dbReference type="PRINTS" id="PR00984">
    <property type="entry name" value="TRNASYNTHILE"/>
</dbReference>
<evidence type="ECO:0000259" key="17">
    <source>
        <dbReference type="Pfam" id="PF00133"/>
    </source>
</evidence>
<dbReference type="EC" id="6.1.1.5" evidence="15"/>
<dbReference type="CDD" id="cd00818">
    <property type="entry name" value="IleRS_core"/>
    <property type="match status" value="1"/>
</dbReference>
<dbReference type="InterPro" id="IPR014729">
    <property type="entry name" value="Rossmann-like_a/b/a_fold"/>
</dbReference>
<evidence type="ECO:0000256" key="2">
    <source>
        <dbReference type="ARBA" id="ARBA00004496"/>
    </source>
</evidence>
<dbReference type="InterPro" id="IPR001412">
    <property type="entry name" value="aa-tRNA-synth_I_CS"/>
</dbReference>
<comment type="subunit">
    <text evidence="4 15">Monomer.</text>
</comment>
<evidence type="ECO:0000256" key="6">
    <source>
        <dbReference type="ARBA" id="ARBA00022598"/>
    </source>
</evidence>
<feature type="domain" description="Methionyl/Valyl/Leucyl/Isoleucyl-tRNA synthetase anticodon-binding" evidence="18">
    <location>
        <begin position="722"/>
        <end position="866"/>
    </location>
</feature>
<dbReference type="CDD" id="cd07961">
    <property type="entry name" value="Anticodon_Ia_Ile_ABEc"/>
    <property type="match status" value="1"/>
</dbReference>
<keyword evidence="7 15" id="KW-0479">Metal-binding</keyword>
<dbReference type="PROSITE" id="PS00178">
    <property type="entry name" value="AA_TRNA_LIGASE_I"/>
    <property type="match status" value="1"/>
</dbReference>
<feature type="short sequence motif" description="'HIGH' region" evidence="15">
    <location>
        <begin position="65"/>
        <end position="75"/>
    </location>
</feature>
<feature type="region of interest" description="Disordered" evidence="16">
    <location>
        <begin position="1"/>
        <end position="26"/>
    </location>
</feature>
<dbReference type="InterPro" id="IPR009008">
    <property type="entry name" value="Val/Leu/Ile-tRNA-synth_edit"/>
</dbReference>
<accession>A0A7X5QZ80</accession>
<dbReference type="HAMAP" id="MF_02003">
    <property type="entry name" value="Ile_tRNA_synth_type2"/>
    <property type="match status" value="1"/>
</dbReference>
<dbReference type="SUPFAM" id="SSF52374">
    <property type="entry name" value="Nucleotidylyl transferase"/>
    <property type="match status" value="1"/>
</dbReference>
<comment type="subcellular location">
    <subcellularLocation>
        <location evidence="2 15">Cytoplasm</location>
    </subcellularLocation>
</comment>
<evidence type="ECO:0000256" key="15">
    <source>
        <dbReference type="HAMAP-Rule" id="MF_02003"/>
    </source>
</evidence>
<feature type="binding site" evidence="15">
    <location>
        <position position="640"/>
    </location>
    <ligand>
        <name>ATP</name>
        <dbReference type="ChEBI" id="CHEBI:30616"/>
    </ligand>
</feature>
<comment type="domain">
    <text evidence="15">IleRS has two distinct active sites: one for aminoacylation and one for editing. The misactivated valine is translocated from the active site to the editing site, which sterically excludes the correctly activated isoleucine. The single editing site contains two valyl binding pockets, one specific for each substrate (Val-AMP or Val-tRNA(Ile)).</text>
</comment>
<dbReference type="RefSeq" id="WP_167147696.1">
    <property type="nucleotide sequence ID" value="NZ_JAAMOX010000001.1"/>
</dbReference>
<comment type="catalytic activity">
    <reaction evidence="14 15">
        <text>tRNA(Ile) + L-isoleucine + ATP = L-isoleucyl-tRNA(Ile) + AMP + diphosphate</text>
        <dbReference type="Rhea" id="RHEA:11060"/>
        <dbReference type="Rhea" id="RHEA-COMP:9666"/>
        <dbReference type="Rhea" id="RHEA-COMP:9695"/>
        <dbReference type="ChEBI" id="CHEBI:30616"/>
        <dbReference type="ChEBI" id="CHEBI:33019"/>
        <dbReference type="ChEBI" id="CHEBI:58045"/>
        <dbReference type="ChEBI" id="CHEBI:78442"/>
        <dbReference type="ChEBI" id="CHEBI:78528"/>
        <dbReference type="ChEBI" id="CHEBI:456215"/>
        <dbReference type="EC" id="6.1.1.5"/>
    </reaction>
</comment>
<dbReference type="InterPro" id="IPR023586">
    <property type="entry name" value="Ile-tRNA-ligase_type2"/>
</dbReference>
<dbReference type="InterPro" id="IPR009080">
    <property type="entry name" value="tRNAsynth_Ia_anticodon-bd"/>
</dbReference>
<evidence type="ECO:0000313" key="20">
    <source>
        <dbReference type="Proteomes" id="UP000541033"/>
    </source>
</evidence>
<evidence type="ECO:0000256" key="7">
    <source>
        <dbReference type="ARBA" id="ARBA00022723"/>
    </source>
</evidence>
<evidence type="ECO:0000259" key="18">
    <source>
        <dbReference type="Pfam" id="PF08264"/>
    </source>
</evidence>
<feature type="domain" description="Aminoacyl-tRNA synthetase class Ia" evidence="17">
    <location>
        <begin position="35"/>
        <end position="671"/>
    </location>
</feature>
<dbReference type="Gene3D" id="1.10.730.10">
    <property type="entry name" value="Isoleucyl-tRNA Synthetase, Domain 1"/>
    <property type="match status" value="1"/>
</dbReference>
<evidence type="ECO:0000256" key="11">
    <source>
        <dbReference type="ARBA" id="ARBA00022917"/>
    </source>
</evidence>
<dbReference type="NCBIfam" id="TIGR00392">
    <property type="entry name" value="ileS"/>
    <property type="match status" value="1"/>
</dbReference>
<evidence type="ECO:0000256" key="14">
    <source>
        <dbReference type="ARBA" id="ARBA00048359"/>
    </source>
</evidence>
<dbReference type="Proteomes" id="UP000541033">
    <property type="component" value="Unassembled WGS sequence"/>
</dbReference>
<protein>
    <recommendedName>
        <fullName evidence="15">Isoleucine--tRNA ligase</fullName>
        <ecNumber evidence="15">6.1.1.5</ecNumber>
    </recommendedName>
    <alternativeName>
        <fullName evidence="15">Isoleucyl-tRNA synthetase</fullName>
        <shortName evidence="15">IleRS</shortName>
    </alternativeName>
</protein>
<keyword evidence="11 15" id="KW-0648">Protein biosynthesis</keyword>
<dbReference type="SUPFAM" id="SSF47323">
    <property type="entry name" value="Anticodon-binding domain of a subclass of class I aminoacyl-tRNA synthetases"/>
    <property type="match status" value="1"/>
</dbReference>
<comment type="similarity">
    <text evidence="3 15">Belongs to the class-I aminoacyl-tRNA synthetase family. IleS type 2 subfamily.</text>
</comment>
<comment type="function">
    <text evidence="13 15">Catalyzes the attachment of isoleucine to tRNA(Ile). As IleRS can inadvertently accommodate and process structurally similar amino acids such as valine, to avoid such errors it has two additional distinct tRNA(Ile)-dependent editing activities. One activity is designated as 'pretransfer' editing and involves the hydrolysis of activated Val-AMP. The other activity is designated 'posttransfer' editing and involves deacylation of mischarged Val-tRNA(Ile).</text>
</comment>
<evidence type="ECO:0000256" key="5">
    <source>
        <dbReference type="ARBA" id="ARBA00022490"/>
    </source>
</evidence>
<evidence type="ECO:0000256" key="4">
    <source>
        <dbReference type="ARBA" id="ARBA00011245"/>
    </source>
</evidence>
<keyword evidence="6 15" id="KW-0436">Ligase</keyword>
<dbReference type="FunFam" id="3.40.50.620:FF:000063">
    <property type="entry name" value="Isoleucine--tRNA ligase"/>
    <property type="match status" value="1"/>
</dbReference>
<evidence type="ECO:0000256" key="3">
    <source>
        <dbReference type="ARBA" id="ARBA00007078"/>
    </source>
</evidence>
<organism evidence="19 20">
    <name type="scientific">Lysinibacter cavernae</name>
    <dbReference type="NCBI Taxonomy" id="1640652"/>
    <lineage>
        <taxon>Bacteria</taxon>
        <taxon>Bacillati</taxon>
        <taxon>Actinomycetota</taxon>
        <taxon>Actinomycetes</taxon>
        <taxon>Micrococcales</taxon>
        <taxon>Microbacteriaceae</taxon>
        <taxon>Lysinibacter</taxon>
    </lineage>
</organism>
<evidence type="ECO:0000256" key="1">
    <source>
        <dbReference type="ARBA" id="ARBA00001947"/>
    </source>
</evidence>
<sequence>MSYPKSRDNEPKDNNDGAAFGVKPSPSFPRIEEGILSFWEQDDTFQESIRQREGAPEWVFYDGPPFANGLPHYGHLLTGYAKDLFPRYQTMRGKQVHRRFGWDTHGLPAELEAMKQLGITEKSEIEAMGIAEFNAAARASVLEYTEDWRKYVTRQARWVDFDNDYKTLDITFMESVIWAFKQLHEKGLAYEGYRVLPYCWRDETPLSNHELRMDDDVYKMRQDQTVTVTFPLIGAKADELGLAGVNALAWTTTPWTLPTNLALAVGPAIQYAVVPDAAGESEYLLAADLVGNYARELGYEDAAAASSAITRTIAGAELGGLEYKRLWDFYADAETYGTENAWRFLVADYVTASDGTGIVHQAPAYGEDDQKICEANGIPVIISVDDGGKFLSVVEPVAGLQVFDANKPLTQDLKAMGRLFRQASFEHSYPHCWRCRNPLIYKAVSSWFVRVTDFRDDMEELNQQINWVPENVKDGQFGKWLAGARDWSISRNRYWGSPIPVWKSDNPDYPRIDVYGSLDELERDFGVRPTDLHRPYIDELTRPNPDDPTGQSTMRRIEDVLDVWFDSGSMPFAQNHVPFENAEWFDSHAPADFIVEYIGQTRGWFYMLHILSTALFNRPAFKNVISHGIVLGSDGQKMSKSLRNYPDVNEVFDRDGSDAMRWFLMSSPVLRGGNLIVTEEAIREGVRQFILPLWNSWYFFSLYANADGYEAKWSVDSTDVLDRYILAKLRKLIEEVTADLDALDSTVAASRLRDFAEVLTNWFVRRSRDRFWVGVKDEPSNAQAFDTLYTVLETLTRIAAPFIPLIGEEIWQGLTGGRSVHLTDWPEADAFPADDALVETMDLVRSVTSTALSLRKSNGLRVRLPLAELTVVVPNSEALADFALIIAEELNVKRVTLVEREEDSAERYGIRRQLTVNARAAGPRLGKNVQVAIKGAKSGDWSVEGDTVIAGGLPLEPAEYELTLSIGDGAGDSDTALALLPGDGFVLLDTNITPELGAEGLARDVVRAVQDARKAAGLDVSDRIQLALQLDEAGADAVRTHADLVSSETLATGFEVSAGAAESETTVGDGSPLVITLSKVEA</sequence>
<dbReference type="InterPro" id="IPR002300">
    <property type="entry name" value="aa-tRNA-synth_Ia"/>
</dbReference>
<dbReference type="GO" id="GO:0006428">
    <property type="term" value="P:isoleucyl-tRNA aminoacylation"/>
    <property type="evidence" value="ECO:0007669"/>
    <property type="project" value="UniProtKB-UniRule"/>
</dbReference>
<dbReference type="PANTHER" id="PTHR42780">
    <property type="entry name" value="SOLEUCYL-TRNA SYNTHETASE"/>
    <property type="match status" value="1"/>
</dbReference>
<keyword evidence="9 15" id="KW-0862">Zinc</keyword>
<dbReference type="GO" id="GO:0005524">
    <property type="term" value="F:ATP binding"/>
    <property type="evidence" value="ECO:0007669"/>
    <property type="project" value="UniProtKB-UniRule"/>
</dbReference>
<comment type="caution">
    <text evidence="19">The sequence shown here is derived from an EMBL/GenBank/DDBJ whole genome shotgun (WGS) entry which is preliminary data.</text>
</comment>
<evidence type="ECO:0000256" key="10">
    <source>
        <dbReference type="ARBA" id="ARBA00022840"/>
    </source>
</evidence>
<dbReference type="GO" id="GO:0005737">
    <property type="term" value="C:cytoplasm"/>
    <property type="evidence" value="ECO:0007669"/>
    <property type="project" value="UniProtKB-SubCell"/>
</dbReference>
<keyword evidence="20" id="KW-1185">Reference proteome</keyword>
<evidence type="ECO:0000313" key="19">
    <source>
        <dbReference type="EMBL" id="NIH52728.1"/>
    </source>
</evidence>
<evidence type="ECO:0000256" key="12">
    <source>
        <dbReference type="ARBA" id="ARBA00023146"/>
    </source>
</evidence>
<dbReference type="Pfam" id="PF08264">
    <property type="entry name" value="Anticodon_1"/>
    <property type="match status" value="1"/>
</dbReference>
<dbReference type="GO" id="GO:0002161">
    <property type="term" value="F:aminoacyl-tRNA deacylase activity"/>
    <property type="evidence" value="ECO:0007669"/>
    <property type="project" value="InterPro"/>
</dbReference>
<keyword evidence="8 15" id="KW-0547">Nucleotide-binding</keyword>
<dbReference type="InterPro" id="IPR033709">
    <property type="entry name" value="Anticodon_Ile_ABEc"/>
</dbReference>
<feature type="compositionally biased region" description="Basic and acidic residues" evidence="16">
    <location>
        <begin position="1"/>
        <end position="15"/>
    </location>
</feature>
<gene>
    <name evidence="15" type="primary">ileS</name>
    <name evidence="19" type="ORF">FHX76_000596</name>
</gene>
<dbReference type="InterPro" id="IPR002301">
    <property type="entry name" value="Ile-tRNA-ligase"/>
</dbReference>
<dbReference type="SUPFAM" id="SSF50677">
    <property type="entry name" value="ValRS/IleRS/LeuRS editing domain"/>
    <property type="match status" value="1"/>
</dbReference>
<name>A0A7X5QZ80_9MICO</name>
<dbReference type="AlphaFoldDB" id="A0A7X5QZ80"/>
<dbReference type="Gene3D" id="3.40.50.620">
    <property type="entry name" value="HUPs"/>
    <property type="match status" value="2"/>
</dbReference>
<feature type="short sequence motif" description="'KMSKS' region" evidence="15">
    <location>
        <begin position="637"/>
        <end position="641"/>
    </location>
</feature>
<evidence type="ECO:0000256" key="13">
    <source>
        <dbReference type="ARBA" id="ARBA00025217"/>
    </source>
</evidence>
<dbReference type="GO" id="GO:0008270">
    <property type="term" value="F:zinc ion binding"/>
    <property type="evidence" value="ECO:0007669"/>
    <property type="project" value="UniProtKB-UniRule"/>
</dbReference>
<dbReference type="GO" id="GO:0000049">
    <property type="term" value="F:tRNA binding"/>
    <property type="evidence" value="ECO:0007669"/>
    <property type="project" value="InterPro"/>
</dbReference>
<dbReference type="EMBL" id="JAAMOX010000001">
    <property type="protein sequence ID" value="NIH52728.1"/>
    <property type="molecule type" value="Genomic_DNA"/>
</dbReference>
<keyword evidence="10 15" id="KW-0067">ATP-binding</keyword>
<dbReference type="GO" id="GO:0004822">
    <property type="term" value="F:isoleucine-tRNA ligase activity"/>
    <property type="evidence" value="ECO:0007669"/>
    <property type="project" value="UniProtKB-UniRule"/>
</dbReference>
<dbReference type="Pfam" id="PF19302">
    <property type="entry name" value="DUF5915"/>
    <property type="match status" value="1"/>
</dbReference>
<dbReference type="InterPro" id="IPR013155">
    <property type="entry name" value="M/V/L/I-tRNA-synth_anticd-bd"/>
</dbReference>
<evidence type="ECO:0000256" key="8">
    <source>
        <dbReference type="ARBA" id="ARBA00022741"/>
    </source>
</evidence>
<dbReference type="Pfam" id="PF00133">
    <property type="entry name" value="tRNA-synt_1"/>
    <property type="match status" value="1"/>
</dbReference>
<keyword evidence="12 15" id="KW-0030">Aminoacyl-tRNA synthetase</keyword>